<feature type="region of interest" description="Disordered" evidence="1">
    <location>
        <begin position="99"/>
        <end position="202"/>
    </location>
</feature>
<accession>A0A9W9Z6U3</accession>
<feature type="compositionally biased region" description="Polar residues" evidence="1">
    <location>
        <begin position="134"/>
        <end position="172"/>
    </location>
</feature>
<reference evidence="2" key="1">
    <citation type="submission" date="2023-01" db="EMBL/GenBank/DDBJ databases">
        <title>Genome assembly of the deep-sea coral Lophelia pertusa.</title>
        <authorList>
            <person name="Herrera S."/>
            <person name="Cordes E."/>
        </authorList>
    </citation>
    <scope>NUCLEOTIDE SEQUENCE</scope>
    <source>
        <strain evidence="2">USNM1676648</strain>
        <tissue evidence="2">Polyp</tissue>
    </source>
</reference>
<gene>
    <name evidence="2" type="ORF">OS493_035637</name>
</gene>
<keyword evidence="3" id="KW-1185">Reference proteome</keyword>
<evidence type="ECO:0000313" key="2">
    <source>
        <dbReference type="EMBL" id="KAJ7376276.1"/>
    </source>
</evidence>
<dbReference type="Proteomes" id="UP001163046">
    <property type="component" value="Unassembled WGS sequence"/>
</dbReference>
<dbReference type="EMBL" id="MU826404">
    <property type="protein sequence ID" value="KAJ7376276.1"/>
    <property type="molecule type" value="Genomic_DNA"/>
</dbReference>
<evidence type="ECO:0000313" key="3">
    <source>
        <dbReference type="Proteomes" id="UP001163046"/>
    </source>
</evidence>
<comment type="caution">
    <text evidence="2">The sequence shown here is derived from an EMBL/GenBank/DDBJ whole genome shotgun (WGS) entry which is preliminary data.</text>
</comment>
<sequence>MRIWYEKNIADLRSEVVSLKEPLEGLGIEDVKEPIGSGLKRKADETRVHDAIKVSKPSRFVHERREESNLTTTVEVKSKELKLVLEDIQSFQDVIQKKIADPTDEPLVTLTDEPLVPSTDEPLVPSTDEPLTEETGSGSRNQEPLTEKPGTSSKNQKQKPLTEKPGTSSRNQEPLTEETDTVVTLTEVPNALDPLLHKKQTS</sequence>
<protein>
    <submittedName>
        <fullName evidence="2">Uncharacterized protein</fullName>
    </submittedName>
</protein>
<dbReference type="AlphaFoldDB" id="A0A9W9Z6U3"/>
<proteinExistence type="predicted"/>
<organism evidence="2 3">
    <name type="scientific">Desmophyllum pertusum</name>
    <dbReference type="NCBI Taxonomy" id="174260"/>
    <lineage>
        <taxon>Eukaryota</taxon>
        <taxon>Metazoa</taxon>
        <taxon>Cnidaria</taxon>
        <taxon>Anthozoa</taxon>
        <taxon>Hexacorallia</taxon>
        <taxon>Scleractinia</taxon>
        <taxon>Caryophylliina</taxon>
        <taxon>Caryophylliidae</taxon>
        <taxon>Desmophyllum</taxon>
    </lineage>
</organism>
<name>A0A9W9Z6U3_9CNID</name>
<evidence type="ECO:0000256" key="1">
    <source>
        <dbReference type="SAM" id="MobiDB-lite"/>
    </source>
</evidence>